<feature type="compositionally biased region" description="Acidic residues" evidence="1">
    <location>
        <begin position="188"/>
        <end position="214"/>
    </location>
</feature>
<reference evidence="2 3" key="1">
    <citation type="journal article" date="2021" name="Elife">
        <title>Chloroplast acquisition without the gene transfer in kleptoplastic sea slugs, Plakobranchus ocellatus.</title>
        <authorList>
            <person name="Maeda T."/>
            <person name="Takahashi S."/>
            <person name="Yoshida T."/>
            <person name="Shimamura S."/>
            <person name="Takaki Y."/>
            <person name="Nagai Y."/>
            <person name="Toyoda A."/>
            <person name="Suzuki Y."/>
            <person name="Arimoto A."/>
            <person name="Ishii H."/>
            <person name="Satoh N."/>
            <person name="Nishiyama T."/>
            <person name="Hasebe M."/>
            <person name="Maruyama T."/>
            <person name="Minagawa J."/>
            <person name="Obokata J."/>
            <person name="Shigenobu S."/>
        </authorList>
    </citation>
    <scope>NUCLEOTIDE SEQUENCE [LARGE SCALE GENOMIC DNA]</scope>
</reference>
<feature type="compositionally biased region" description="Acidic residues" evidence="1">
    <location>
        <begin position="222"/>
        <end position="233"/>
    </location>
</feature>
<feature type="region of interest" description="Disordered" evidence="1">
    <location>
        <begin position="269"/>
        <end position="288"/>
    </location>
</feature>
<evidence type="ECO:0000313" key="3">
    <source>
        <dbReference type="Proteomes" id="UP000735302"/>
    </source>
</evidence>
<proteinExistence type="predicted"/>
<keyword evidence="3" id="KW-1185">Reference proteome</keyword>
<feature type="compositionally biased region" description="Basic and acidic residues" evidence="1">
    <location>
        <begin position="346"/>
        <end position="367"/>
    </location>
</feature>
<name>A0AAV4BG60_9GAST</name>
<feature type="compositionally biased region" description="Basic and acidic residues" evidence="1">
    <location>
        <begin position="446"/>
        <end position="460"/>
    </location>
</feature>
<feature type="compositionally biased region" description="Polar residues" evidence="1">
    <location>
        <begin position="155"/>
        <end position="175"/>
    </location>
</feature>
<feature type="region of interest" description="Disordered" evidence="1">
    <location>
        <begin position="139"/>
        <end position="252"/>
    </location>
</feature>
<dbReference type="AlphaFoldDB" id="A0AAV4BG60"/>
<feature type="compositionally biased region" description="Acidic residues" evidence="1">
    <location>
        <begin position="269"/>
        <end position="284"/>
    </location>
</feature>
<dbReference type="EMBL" id="BLXT01004931">
    <property type="protein sequence ID" value="GFO18138.1"/>
    <property type="molecule type" value="Genomic_DNA"/>
</dbReference>
<feature type="compositionally biased region" description="Basic residues" evidence="1">
    <location>
        <begin position="601"/>
        <end position="612"/>
    </location>
</feature>
<organism evidence="2 3">
    <name type="scientific">Plakobranchus ocellatus</name>
    <dbReference type="NCBI Taxonomy" id="259542"/>
    <lineage>
        <taxon>Eukaryota</taxon>
        <taxon>Metazoa</taxon>
        <taxon>Spiralia</taxon>
        <taxon>Lophotrochozoa</taxon>
        <taxon>Mollusca</taxon>
        <taxon>Gastropoda</taxon>
        <taxon>Heterobranchia</taxon>
        <taxon>Euthyneura</taxon>
        <taxon>Panpulmonata</taxon>
        <taxon>Sacoglossa</taxon>
        <taxon>Placobranchoidea</taxon>
        <taxon>Plakobranchidae</taxon>
        <taxon>Plakobranchus</taxon>
    </lineage>
</organism>
<comment type="caution">
    <text evidence="2">The sequence shown here is derived from an EMBL/GenBank/DDBJ whole genome shotgun (WGS) entry which is preliminary data.</text>
</comment>
<feature type="compositionally biased region" description="Basic residues" evidence="1">
    <location>
        <begin position="70"/>
        <end position="104"/>
    </location>
</feature>
<feature type="compositionally biased region" description="Polar residues" evidence="1">
    <location>
        <begin position="414"/>
        <end position="438"/>
    </location>
</feature>
<sequence length="776" mass="87471">MLTGEWLEPPATRLHSTELIKVSLRDKDKYQLLHAAREKKKNDLLQKLNALHSRRKSQNVALGGFNLWKSAKKGKKSKKKKKDKKGKKEKKDKEKKKKKKKKKDKEKSNNATSELVDLDTNMSFLSSAIRCVEGESFTSGCETTSVLTEGDEEQTSQSNDSSGTCTMTETVSKQGPSRRNKRRVSFAADEEEDTVTEDAEEEEYDENDYDEDLYEIEKEDFNDNEEDEEEYDLDDRYYNDGSEGYSGDNCFPEGRGEYDDYYCYYEGEGYSDDYNYNDDDDYYDDASKEDYCCSENRDNQTYGKGSNESKKRQTTIGELIVVAESKAAGIRSKEKLDIEMKSDQLYFEQDKERTDHRKGKDQGTKENRRLKRKHKESYHGGSSNKHEGKADSDAPSMKVCRAAQQDMKACGAAQQGSTESIQKQSQPSAGRDNVSQGLRQGPGEGHPGERHQSHPTERKEKHFLNHQHREYMKSQSKAKVEKHDSDTYILETGCFDFKKRKDMSISKDHRVKDPALKICGDGIKHSRMRSSTKLAFVGKEQEIGAENPMINPKQMASKTEGGKLGSKRHSSSSLTKEKGKIASKIEHLKPGEEKSSDSKSSAKKKKTDHHNRAHNEIKPSSVPAVDGPSLLKGSEKGQQQPKMPSLYQELCGLAEIDNTKGDYFLSKSNHPRSLAPSSRAKAFCLAKSDDAWLNRNTRAASTAGSTIGSNSGTLWSEGNKFQEYTCRNHSVKSKYLSSAKRASQKPLGLIKKAILNAHRSSRPKFSSKLKLVSAKP</sequence>
<protein>
    <submittedName>
        <fullName evidence="2">Uncharacterized protein</fullName>
    </submittedName>
</protein>
<accession>A0AAV4BG60</accession>
<gene>
    <name evidence="2" type="ORF">PoB_004464300</name>
</gene>
<feature type="region of interest" description="Disordered" evidence="1">
    <location>
        <begin position="346"/>
        <end position="460"/>
    </location>
</feature>
<dbReference type="Proteomes" id="UP000735302">
    <property type="component" value="Unassembled WGS sequence"/>
</dbReference>
<feature type="compositionally biased region" description="Basic and acidic residues" evidence="1">
    <location>
        <begin position="575"/>
        <end position="597"/>
    </location>
</feature>
<feature type="region of interest" description="Disordered" evidence="1">
    <location>
        <begin position="539"/>
        <end position="643"/>
    </location>
</feature>
<feature type="region of interest" description="Disordered" evidence="1">
    <location>
        <begin position="62"/>
        <end position="119"/>
    </location>
</feature>
<evidence type="ECO:0000256" key="1">
    <source>
        <dbReference type="SAM" id="MobiDB-lite"/>
    </source>
</evidence>
<evidence type="ECO:0000313" key="2">
    <source>
        <dbReference type="EMBL" id="GFO18138.1"/>
    </source>
</evidence>
<feature type="region of interest" description="Disordered" evidence="1">
    <location>
        <begin position="293"/>
        <end position="314"/>
    </location>
</feature>